<dbReference type="KEGG" id="xcw:J162_01670"/>
<dbReference type="GeneID" id="66913403"/>
<dbReference type="AlphaFoldDB" id="A0A7U2LJC3"/>
<gene>
    <name evidence="1" type="ORF">GUH15_08110</name>
</gene>
<organism evidence="1 2">
    <name type="scientific">Xanthomonas citri pv. citri</name>
    <dbReference type="NCBI Taxonomy" id="611301"/>
    <lineage>
        <taxon>Bacteria</taxon>
        <taxon>Pseudomonadati</taxon>
        <taxon>Pseudomonadota</taxon>
        <taxon>Gammaproteobacteria</taxon>
        <taxon>Lysobacterales</taxon>
        <taxon>Lysobacteraceae</taxon>
        <taxon>Xanthomonas</taxon>
    </lineage>
</organism>
<dbReference type="KEGG" id="xcn:J169_01670"/>
<name>A0A7U2LJC3_XANCI</name>
<dbReference type="KEGG" id="xcr:J163_01670"/>
<evidence type="ECO:0000313" key="2">
    <source>
        <dbReference type="Proteomes" id="UP000653002"/>
    </source>
</evidence>
<evidence type="ECO:0000313" key="1">
    <source>
        <dbReference type="EMBL" id="MBD4336017.1"/>
    </source>
</evidence>
<proteinExistence type="predicted"/>
<dbReference type="KEGG" id="xcu:J159_01670"/>
<sequence length="74" mass="7745">MNDVTGSFGNTVVEQGQTLKGARPMLQANGPTARSGLGFARVAGNNVLRLKAMATLQDARAMGGDVAGNLTRWR</sequence>
<dbReference type="Proteomes" id="UP000653002">
    <property type="component" value="Unassembled WGS sequence"/>
</dbReference>
<dbReference type="EMBL" id="JAABFR010000589">
    <property type="protein sequence ID" value="MBD4336017.1"/>
    <property type="molecule type" value="Genomic_DNA"/>
</dbReference>
<comment type="caution">
    <text evidence="1">The sequence shown here is derived from an EMBL/GenBank/DDBJ whole genome shotgun (WGS) entry which is preliminary data.</text>
</comment>
<dbReference type="KEGG" id="xcm:J164_01670"/>
<dbReference type="KEGG" id="xcf:J172_01665"/>
<accession>A0A7U2LJC3</accession>
<dbReference type="RefSeq" id="WP_015463029.1">
    <property type="nucleotide sequence ID" value="NZ_CAVLHM010000037.1"/>
</dbReference>
<protein>
    <submittedName>
        <fullName evidence="1">TetR family transcriptional regulator</fullName>
    </submittedName>
</protein>
<reference evidence="1" key="1">
    <citation type="submission" date="2020-01" db="EMBL/GenBank/DDBJ databases">
        <authorList>
            <person name="Richard D."/>
        </authorList>
    </citation>
    <scope>NUCLEOTIDE SEQUENCE</scope>
    <source>
        <strain evidence="1">JP541</strain>
    </source>
</reference>